<dbReference type="InterPro" id="IPR003856">
    <property type="entry name" value="LPS_length_determ_N"/>
</dbReference>
<evidence type="ECO:0000256" key="2">
    <source>
        <dbReference type="ARBA" id="ARBA00006683"/>
    </source>
</evidence>
<keyword evidence="6" id="KW-0808">Transferase</keyword>
<comment type="similarity">
    <text evidence="2">Belongs to the CpsC/CapA family.</text>
</comment>
<dbReference type="Proteomes" id="UP000291591">
    <property type="component" value="Unassembled WGS sequence"/>
</dbReference>
<proteinExistence type="inferred from homology"/>
<evidence type="ECO:0000256" key="3">
    <source>
        <dbReference type="ARBA" id="ARBA00008883"/>
    </source>
</evidence>
<keyword evidence="5" id="KW-0997">Cell inner membrane</keyword>
<evidence type="ECO:0000259" key="17">
    <source>
        <dbReference type="Pfam" id="PF02706"/>
    </source>
</evidence>
<dbReference type="GO" id="GO:0004715">
    <property type="term" value="F:non-membrane spanning protein tyrosine kinase activity"/>
    <property type="evidence" value="ECO:0007669"/>
    <property type="project" value="UniProtKB-EC"/>
</dbReference>
<dbReference type="EMBL" id="SHKL01000001">
    <property type="protein sequence ID" value="RZT87896.1"/>
    <property type="molecule type" value="Genomic_DNA"/>
</dbReference>
<evidence type="ECO:0000256" key="1">
    <source>
        <dbReference type="ARBA" id="ARBA00004429"/>
    </source>
</evidence>
<evidence type="ECO:0000256" key="12">
    <source>
        <dbReference type="ARBA" id="ARBA00023136"/>
    </source>
</evidence>
<evidence type="ECO:0000256" key="7">
    <source>
        <dbReference type="ARBA" id="ARBA00022692"/>
    </source>
</evidence>
<evidence type="ECO:0000256" key="9">
    <source>
        <dbReference type="ARBA" id="ARBA00022777"/>
    </source>
</evidence>
<dbReference type="Pfam" id="PF13614">
    <property type="entry name" value="AAA_31"/>
    <property type="match status" value="1"/>
</dbReference>
<protein>
    <submittedName>
        <fullName evidence="19">Capsular exopolysaccharide synthesis family protein</fullName>
    </submittedName>
</protein>
<keyword evidence="4" id="KW-1003">Cell membrane</keyword>
<feature type="region of interest" description="Disordered" evidence="15">
    <location>
        <begin position="457"/>
        <end position="481"/>
    </location>
</feature>
<gene>
    <name evidence="19" type="ORF">EV383_4828</name>
</gene>
<evidence type="ECO:0000256" key="10">
    <source>
        <dbReference type="ARBA" id="ARBA00022840"/>
    </source>
</evidence>
<dbReference type="CDD" id="cd05387">
    <property type="entry name" value="BY-kinase"/>
    <property type="match status" value="1"/>
</dbReference>
<keyword evidence="13" id="KW-0829">Tyrosine-protein kinase</keyword>
<keyword evidence="20" id="KW-1185">Reference proteome</keyword>
<name>A0A4Q7V0S6_PSEST</name>
<comment type="caution">
    <text evidence="19">The sequence shown here is derived from an EMBL/GenBank/DDBJ whole genome shotgun (WGS) entry which is preliminary data.</text>
</comment>
<feature type="domain" description="Polysaccharide chain length determinant N-terminal" evidence="17">
    <location>
        <begin position="4"/>
        <end position="86"/>
    </location>
</feature>
<feature type="transmembrane region" description="Helical" evidence="16">
    <location>
        <begin position="176"/>
        <end position="196"/>
    </location>
</feature>
<evidence type="ECO:0000256" key="15">
    <source>
        <dbReference type="SAM" id="MobiDB-lite"/>
    </source>
</evidence>
<comment type="subcellular location">
    <subcellularLocation>
        <location evidence="1">Cell inner membrane</location>
        <topology evidence="1">Multi-pass membrane protein</topology>
    </subcellularLocation>
</comment>
<evidence type="ECO:0000256" key="8">
    <source>
        <dbReference type="ARBA" id="ARBA00022741"/>
    </source>
</evidence>
<evidence type="ECO:0000256" key="14">
    <source>
        <dbReference type="ARBA" id="ARBA00053015"/>
    </source>
</evidence>
<keyword evidence="9" id="KW-0418">Kinase</keyword>
<dbReference type="Gene3D" id="3.40.50.300">
    <property type="entry name" value="P-loop containing nucleotide triphosphate hydrolases"/>
    <property type="match status" value="1"/>
</dbReference>
<comment type="similarity">
    <text evidence="3">Belongs to the etk/wzc family.</text>
</comment>
<organism evidence="19 20">
    <name type="scientific">Pseudonocardia sediminis</name>
    <dbReference type="NCBI Taxonomy" id="1397368"/>
    <lineage>
        <taxon>Bacteria</taxon>
        <taxon>Bacillati</taxon>
        <taxon>Actinomycetota</taxon>
        <taxon>Actinomycetes</taxon>
        <taxon>Pseudonocardiales</taxon>
        <taxon>Pseudonocardiaceae</taxon>
        <taxon>Pseudonocardia</taxon>
    </lineage>
</organism>
<evidence type="ECO:0000259" key="18">
    <source>
        <dbReference type="Pfam" id="PF13614"/>
    </source>
</evidence>
<keyword evidence="8" id="KW-0547">Nucleotide-binding</keyword>
<evidence type="ECO:0000313" key="20">
    <source>
        <dbReference type="Proteomes" id="UP000291591"/>
    </source>
</evidence>
<dbReference type="SUPFAM" id="SSF52540">
    <property type="entry name" value="P-loop containing nucleoside triphosphate hydrolases"/>
    <property type="match status" value="1"/>
</dbReference>
<dbReference type="PANTHER" id="PTHR32309:SF31">
    <property type="entry name" value="CAPSULAR EXOPOLYSACCHARIDE FAMILY"/>
    <property type="match status" value="1"/>
</dbReference>
<keyword evidence="7 16" id="KW-0812">Transmembrane</keyword>
<keyword evidence="12 16" id="KW-0472">Membrane</keyword>
<dbReference type="Pfam" id="PF02706">
    <property type="entry name" value="Wzz"/>
    <property type="match status" value="1"/>
</dbReference>
<evidence type="ECO:0000256" key="16">
    <source>
        <dbReference type="SAM" id="Phobius"/>
    </source>
</evidence>
<dbReference type="NCBIfam" id="TIGR01007">
    <property type="entry name" value="eps_fam"/>
    <property type="match status" value="1"/>
</dbReference>
<dbReference type="InterPro" id="IPR027417">
    <property type="entry name" value="P-loop_NTPase"/>
</dbReference>
<evidence type="ECO:0000256" key="5">
    <source>
        <dbReference type="ARBA" id="ARBA00022519"/>
    </source>
</evidence>
<evidence type="ECO:0000256" key="6">
    <source>
        <dbReference type="ARBA" id="ARBA00022679"/>
    </source>
</evidence>
<dbReference type="PANTHER" id="PTHR32309">
    <property type="entry name" value="TYROSINE-PROTEIN KINASE"/>
    <property type="match status" value="1"/>
</dbReference>
<dbReference type="InterPro" id="IPR005702">
    <property type="entry name" value="Wzc-like_C"/>
</dbReference>
<evidence type="ECO:0000256" key="11">
    <source>
        <dbReference type="ARBA" id="ARBA00022989"/>
    </source>
</evidence>
<evidence type="ECO:0000256" key="4">
    <source>
        <dbReference type="ARBA" id="ARBA00022475"/>
    </source>
</evidence>
<evidence type="ECO:0000313" key="19">
    <source>
        <dbReference type="EMBL" id="RZT87896.1"/>
    </source>
</evidence>
<keyword evidence="11 16" id="KW-1133">Transmembrane helix</keyword>
<dbReference type="RefSeq" id="WP_165438476.1">
    <property type="nucleotide sequence ID" value="NZ_SHKL01000001.1"/>
</dbReference>
<dbReference type="InterPro" id="IPR050445">
    <property type="entry name" value="Bact_polysacc_biosynth/exp"/>
</dbReference>
<dbReference type="AlphaFoldDB" id="A0A4Q7V0S6"/>
<comment type="catalytic activity">
    <reaction evidence="14">
        <text>L-tyrosyl-[protein] + ATP = O-phospho-L-tyrosyl-[protein] + ADP + H(+)</text>
        <dbReference type="Rhea" id="RHEA:10596"/>
        <dbReference type="Rhea" id="RHEA-COMP:10136"/>
        <dbReference type="Rhea" id="RHEA-COMP:20101"/>
        <dbReference type="ChEBI" id="CHEBI:15378"/>
        <dbReference type="ChEBI" id="CHEBI:30616"/>
        <dbReference type="ChEBI" id="CHEBI:46858"/>
        <dbReference type="ChEBI" id="CHEBI:61978"/>
        <dbReference type="ChEBI" id="CHEBI:456216"/>
    </reaction>
</comment>
<sequence length="481" mass="50840">MTIREHLLVLRDSWKLIVGVTLAGVLVAGVVTLLTPATYSAAVTFYISTQSTSSSSTDAYQGSLLSQERVKSYTALLSGYRLANEVDSDLQLGEDPNDIAEDISASVSPDTVLLTAEVLDRSPQRAEQIAGAVGRTFPRLVATLEQPADRALPPPVTAQLVQGPLLAEKPVSPRPVLFLVLGLIAGLLAGVTVAVVRRSLDRTIRNAGQLAHVFPKPLLGAVETDPEITTTPLFLRDRPQSAAAENIRAVRTNFDMLNFGQHASRCYVVTSSVEGEGKSTVAVNLALAEARSGRRVLVIEADLRRPRAATYLGLPGAAGLTQLVSGRVRFTDVVQGTGTSRLDLLAAGSLPPNPLEMLESEQMRAVLRDARNRYDTVLLDAPPLVPVADGLALSKLGDGVLCVVRARVAPLESISRAREILSSAGLTNIGLVLNGVAPGESGYTGYYAARADPGPAPDLEATAGLHARPPSGSRAHARTRN</sequence>
<evidence type="ECO:0000256" key="13">
    <source>
        <dbReference type="ARBA" id="ARBA00023137"/>
    </source>
</evidence>
<keyword evidence="10" id="KW-0067">ATP-binding</keyword>
<feature type="domain" description="AAA" evidence="18">
    <location>
        <begin position="275"/>
        <end position="408"/>
    </location>
</feature>
<dbReference type="GO" id="GO:0005886">
    <property type="term" value="C:plasma membrane"/>
    <property type="evidence" value="ECO:0007669"/>
    <property type="project" value="UniProtKB-SubCell"/>
</dbReference>
<reference evidence="19 20" key="1">
    <citation type="submission" date="2019-02" db="EMBL/GenBank/DDBJ databases">
        <title>Sequencing the genomes of 1000 actinobacteria strains.</title>
        <authorList>
            <person name="Klenk H.-P."/>
        </authorList>
    </citation>
    <scope>NUCLEOTIDE SEQUENCE [LARGE SCALE GENOMIC DNA]</scope>
    <source>
        <strain evidence="19 20">DSM 45779</strain>
    </source>
</reference>
<dbReference type="InterPro" id="IPR025669">
    <property type="entry name" value="AAA_dom"/>
</dbReference>
<accession>A0A4Q7V0S6</accession>
<dbReference type="GO" id="GO:0005524">
    <property type="term" value="F:ATP binding"/>
    <property type="evidence" value="ECO:0007669"/>
    <property type="project" value="UniProtKB-KW"/>
</dbReference>